<evidence type="ECO:0000256" key="5">
    <source>
        <dbReference type="ARBA" id="ARBA00022679"/>
    </source>
</evidence>
<evidence type="ECO:0000259" key="12">
    <source>
        <dbReference type="PROSITE" id="PS50885"/>
    </source>
</evidence>
<dbReference type="SMART" id="SM00387">
    <property type="entry name" value="HATPase_c"/>
    <property type="match status" value="1"/>
</dbReference>
<dbReference type="InterPro" id="IPR004358">
    <property type="entry name" value="Sig_transdc_His_kin-like_C"/>
</dbReference>
<dbReference type="Gene3D" id="1.10.8.500">
    <property type="entry name" value="HAMP domain in histidine kinase"/>
    <property type="match status" value="1"/>
</dbReference>
<gene>
    <name evidence="13" type="ORF">HY730_00155</name>
</gene>
<dbReference type="Pfam" id="PF21563">
    <property type="entry name" value="Mcp40H-20_sensor"/>
    <property type="match status" value="1"/>
</dbReference>
<evidence type="ECO:0000256" key="2">
    <source>
        <dbReference type="ARBA" id="ARBA00004370"/>
    </source>
</evidence>
<evidence type="ECO:0000256" key="6">
    <source>
        <dbReference type="ARBA" id="ARBA00022741"/>
    </source>
</evidence>
<sequence length="612" mass="70245">MKEKVFNLKVKFSIIALVNGFICFLVGVYLFGQFAKKQFEKTTDEKASLISTHIIDDMEHAMLAKQSRRLQNTLDIYRSFDEVVDVRIFNSKGEEVYFSFPVKPDSKLEEILKTGKAISYYQKIDDRHVKTYMIPISDISVSEDSQGKNDESRGALVLSLSLEKMRQNISEMNRDYYIMFAFFALSYIVLNTIAFRRYFLRPLFRLHKGAESLSRGDFDHRIPVSSRDEIGTLTEHFNQMGLTLKGLFDEVQGKNKELTKQYMLLARSHKEWQETFDGITDQVCVIDRESNIVRANRAFKKYNLLPENEEINKKCSELINTYLSDGYSHRRVLETRNPVAEEYYDGKRGTILQISIFPYFYPEGHLVGSVFVAKDITEKKEKEIRFIMNERLAYLGKIASGIAHEIRTPLATIAGCAESLLRRINLEQYNPKLFTDYLRMVEEEINRCKVITESMLSLVRLGDGKTGVSVNKILDRTIELIGFQRRLLNIEIHRDYDEGIPLIQINEGELKQVFLTILTNALDAMEDRGTLTLKTGMEQDSVFILIQDTGPGIPPAAKDRIFEPFFTTKADKGGTGLGLSIAEKIIKEKKGKIEVSSVEREGTTFKILLPLF</sequence>
<feature type="transmembrane region" description="Helical" evidence="10">
    <location>
        <begin position="12"/>
        <end position="31"/>
    </location>
</feature>
<feature type="transmembrane region" description="Helical" evidence="10">
    <location>
        <begin position="176"/>
        <end position="195"/>
    </location>
</feature>
<evidence type="ECO:0000256" key="7">
    <source>
        <dbReference type="ARBA" id="ARBA00022777"/>
    </source>
</evidence>
<keyword evidence="10" id="KW-0812">Transmembrane</keyword>
<dbReference type="Pfam" id="PF08448">
    <property type="entry name" value="PAS_4"/>
    <property type="match status" value="1"/>
</dbReference>
<dbReference type="InterPro" id="IPR005467">
    <property type="entry name" value="His_kinase_dom"/>
</dbReference>
<dbReference type="Proteomes" id="UP000772181">
    <property type="component" value="Unassembled WGS sequence"/>
</dbReference>
<evidence type="ECO:0000256" key="9">
    <source>
        <dbReference type="ARBA" id="ARBA00023012"/>
    </source>
</evidence>
<dbReference type="Pfam" id="PF00672">
    <property type="entry name" value="HAMP"/>
    <property type="match status" value="1"/>
</dbReference>
<comment type="subcellular location">
    <subcellularLocation>
        <location evidence="2">Membrane</location>
    </subcellularLocation>
</comment>
<feature type="domain" description="HAMP" evidence="12">
    <location>
        <begin position="197"/>
        <end position="249"/>
    </location>
</feature>
<dbReference type="SMART" id="SM00304">
    <property type="entry name" value="HAMP"/>
    <property type="match status" value="1"/>
</dbReference>
<dbReference type="InterPro" id="IPR036890">
    <property type="entry name" value="HATPase_C_sf"/>
</dbReference>
<dbReference type="PRINTS" id="PR00344">
    <property type="entry name" value="BCTRLSENSOR"/>
</dbReference>
<comment type="caution">
    <text evidence="13">The sequence shown here is derived from an EMBL/GenBank/DDBJ whole genome shotgun (WGS) entry which is preliminary data.</text>
</comment>
<dbReference type="AlphaFoldDB" id="A0A933GK10"/>
<dbReference type="Pfam" id="PF00512">
    <property type="entry name" value="HisKA"/>
    <property type="match status" value="1"/>
</dbReference>
<organism evidence="13 14">
    <name type="scientific">Tectimicrobiota bacterium</name>
    <dbReference type="NCBI Taxonomy" id="2528274"/>
    <lineage>
        <taxon>Bacteria</taxon>
        <taxon>Pseudomonadati</taxon>
        <taxon>Nitrospinota/Tectimicrobiota group</taxon>
        <taxon>Candidatus Tectimicrobiota</taxon>
    </lineage>
</organism>
<evidence type="ECO:0000313" key="13">
    <source>
        <dbReference type="EMBL" id="MBI4594773.1"/>
    </source>
</evidence>
<dbReference type="SUPFAM" id="SSF158472">
    <property type="entry name" value="HAMP domain-like"/>
    <property type="match status" value="1"/>
</dbReference>
<evidence type="ECO:0000256" key="4">
    <source>
        <dbReference type="ARBA" id="ARBA00022553"/>
    </source>
</evidence>
<dbReference type="PANTHER" id="PTHR43065">
    <property type="entry name" value="SENSOR HISTIDINE KINASE"/>
    <property type="match status" value="1"/>
</dbReference>
<dbReference type="InterPro" id="IPR003661">
    <property type="entry name" value="HisK_dim/P_dom"/>
</dbReference>
<dbReference type="PROSITE" id="PS50885">
    <property type="entry name" value="HAMP"/>
    <property type="match status" value="1"/>
</dbReference>
<evidence type="ECO:0000256" key="3">
    <source>
        <dbReference type="ARBA" id="ARBA00012438"/>
    </source>
</evidence>
<name>A0A933GK10_UNCTE</name>
<keyword evidence="6" id="KW-0547">Nucleotide-binding</keyword>
<dbReference type="GO" id="GO:0016020">
    <property type="term" value="C:membrane"/>
    <property type="evidence" value="ECO:0007669"/>
    <property type="project" value="UniProtKB-SubCell"/>
</dbReference>
<dbReference type="InterPro" id="IPR013656">
    <property type="entry name" value="PAS_4"/>
</dbReference>
<evidence type="ECO:0000313" key="14">
    <source>
        <dbReference type="Proteomes" id="UP000772181"/>
    </source>
</evidence>
<dbReference type="InterPro" id="IPR048904">
    <property type="entry name" value="Mcp40H-20-like_sensor"/>
</dbReference>
<dbReference type="Gene3D" id="3.30.565.10">
    <property type="entry name" value="Histidine kinase-like ATPase, C-terminal domain"/>
    <property type="match status" value="1"/>
</dbReference>
<keyword evidence="10" id="KW-1133">Transmembrane helix</keyword>
<keyword evidence="9" id="KW-0902">Two-component regulatory system</keyword>
<dbReference type="EC" id="2.7.13.3" evidence="3"/>
<dbReference type="GO" id="GO:0005524">
    <property type="term" value="F:ATP binding"/>
    <property type="evidence" value="ECO:0007669"/>
    <property type="project" value="UniProtKB-KW"/>
</dbReference>
<dbReference type="InterPro" id="IPR035965">
    <property type="entry name" value="PAS-like_dom_sf"/>
</dbReference>
<dbReference type="CDD" id="cd00130">
    <property type="entry name" value="PAS"/>
    <property type="match status" value="1"/>
</dbReference>
<evidence type="ECO:0000256" key="1">
    <source>
        <dbReference type="ARBA" id="ARBA00000085"/>
    </source>
</evidence>
<dbReference type="EMBL" id="JACQWF010000008">
    <property type="protein sequence ID" value="MBI4594773.1"/>
    <property type="molecule type" value="Genomic_DNA"/>
</dbReference>
<dbReference type="CDD" id="cd00082">
    <property type="entry name" value="HisKA"/>
    <property type="match status" value="1"/>
</dbReference>
<keyword evidence="10" id="KW-0472">Membrane</keyword>
<keyword evidence="4" id="KW-0597">Phosphoprotein</keyword>
<feature type="domain" description="Histidine kinase" evidence="11">
    <location>
        <begin position="401"/>
        <end position="612"/>
    </location>
</feature>
<dbReference type="NCBIfam" id="TIGR00229">
    <property type="entry name" value="sensory_box"/>
    <property type="match status" value="1"/>
</dbReference>
<accession>A0A933GK10</accession>
<dbReference type="PANTHER" id="PTHR43065:SF46">
    <property type="entry name" value="C4-DICARBOXYLATE TRANSPORT SENSOR PROTEIN DCTB"/>
    <property type="match status" value="1"/>
</dbReference>
<dbReference type="CDD" id="cd06225">
    <property type="entry name" value="HAMP"/>
    <property type="match status" value="1"/>
</dbReference>
<dbReference type="SUPFAM" id="SSF55785">
    <property type="entry name" value="PYP-like sensor domain (PAS domain)"/>
    <property type="match status" value="1"/>
</dbReference>
<dbReference type="SUPFAM" id="SSF47384">
    <property type="entry name" value="Homodimeric domain of signal transducing histidine kinase"/>
    <property type="match status" value="1"/>
</dbReference>
<dbReference type="Gene3D" id="1.10.287.130">
    <property type="match status" value="1"/>
</dbReference>
<keyword evidence="7" id="KW-0418">Kinase</keyword>
<keyword evidence="8" id="KW-0067">ATP-binding</keyword>
<dbReference type="SMART" id="SM00388">
    <property type="entry name" value="HisKA"/>
    <property type="match status" value="1"/>
</dbReference>
<comment type="catalytic activity">
    <reaction evidence="1">
        <text>ATP + protein L-histidine = ADP + protein N-phospho-L-histidine.</text>
        <dbReference type="EC" id="2.7.13.3"/>
    </reaction>
</comment>
<dbReference type="Gene3D" id="3.30.450.20">
    <property type="entry name" value="PAS domain"/>
    <property type="match status" value="1"/>
</dbReference>
<evidence type="ECO:0000259" key="11">
    <source>
        <dbReference type="PROSITE" id="PS50109"/>
    </source>
</evidence>
<keyword evidence="5" id="KW-0808">Transferase</keyword>
<dbReference type="InterPro" id="IPR003594">
    <property type="entry name" value="HATPase_dom"/>
</dbReference>
<evidence type="ECO:0000256" key="8">
    <source>
        <dbReference type="ARBA" id="ARBA00022840"/>
    </source>
</evidence>
<dbReference type="InterPro" id="IPR000014">
    <property type="entry name" value="PAS"/>
</dbReference>
<proteinExistence type="predicted"/>
<dbReference type="GO" id="GO:0000155">
    <property type="term" value="F:phosphorelay sensor kinase activity"/>
    <property type="evidence" value="ECO:0007669"/>
    <property type="project" value="InterPro"/>
</dbReference>
<dbReference type="Gene3D" id="3.30.450.290">
    <property type="match status" value="1"/>
</dbReference>
<dbReference type="InterPro" id="IPR003660">
    <property type="entry name" value="HAMP_dom"/>
</dbReference>
<dbReference type="InterPro" id="IPR036097">
    <property type="entry name" value="HisK_dim/P_sf"/>
</dbReference>
<dbReference type="SUPFAM" id="SSF55874">
    <property type="entry name" value="ATPase domain of HSP90 chaperone/DNA topoisomerase II/histidine kinase"/>
    <property type="match status" value="1"/>
</dbReference>
<evidence type="ECO:0000256" key="10">
    <source>
        <dbReference type="SAM" id="Phobius"/>
    </source>
</evidence>
<protein>
    <recommendedName>
        <fullName evidence="3">histidine kinase</fullName>
        <ecNumber evidence="3">2.7.13.3</ecNumber>
    </recommendedName>
</protein>
<reference evidence="13" key="1">
    <citation type="submission" date="2020-07" db="EMBL/GenBank/DDBJ databases">
        <title>Huge and variable diversity of episymbiotic CPR bacteria and DPANN archaea in groundwater ecosystems.</title>
        <authorList>
            <person name="He C.Y."/>
            <person name="Keren R."/>
            <person name="Whittaker M."/>
            <person name="Farag I.F."/>
            <person name="Doudna J."/>
            <person name="Cate J.H.D."/>
            <person name="Banfield J.F."/>
        </authorList>
    </citation>
    <scope>NUCLEOTIDE SEQUENCE</scope>
    <source>
        <strain evidence="13">NC_groundwater_1482_Ag_S-0.65um_47_24</strain>
    </source>
</reference>
<dbReference type="PROSITE" id="PS50109">
    <property type="entry name" value="HIS_KIN"/>
    <property type="match status" value="1"/>
</dbReference>
<dbReference type="Pfam" id="PF02518">
    <property type="entry name" value="HATPase_c"/>
    <property type="match status" value="1"/>
</dbReference>